<reference evidence="7 8" key="1">
    <citation type="journal article" date="2015" name="Antonie Van Leeuwenhoek">
        <title>Oceanobacillus bengalensis sp. nov., a bacterium isolated from seawater of the Bay of Bengal.</title>
        <authorList>
            <person name="Yongchang O."/>
            <person name="Xiang W."/>
            <person name="Wang G."/>
        </authorList>
    </citation>
    <scope>NUCLEOTIDE SEQUENCE [LARGE SCALE GENOMIC DNA]</scope>
    <source>
        <strain evidence="7 8">MCCC 1K00260</strain>
    </source>
</reference>
<keyword evidence="4 6" id="KW-1133">Transmembrane helix</keyword>
<gene>
    <name evidence="7" type="ORF">D8M05_09430</name>
</gene>
<comment type="caution">
    <text evidence="7">The sequence shown here is derived from an EMBL/GenBank/DDBJ whole genome shotgun (WGS) entry which is preliminary data.</text>
</comment>
<keyword evidence="2" id="KW-1003">Cell membrane</keyword>
<feature type="transmembrane region" description="Helical" evidence="6">
    <location>
        <begin position="478"/>
        <end position="500"/>
    </location>
</feature>
<dbReference type="PANTHER" id="PTHR30250:SF26">
    <property type="entry name" value="PSMA PROTEIN"/>
    <property type="match status" value="1"/>
</dbReference>
<feature type="transmembrane region" description="Helical" evidence="6">
    <location>
        <begin position="51"/>
        <end position="74"/>
    </location>
</feature>
<feature type="transmembrane region" description="Helical" evidence="6">
    <location>
        <begin position="138"/>
        <end position="161"/>
    </location>
</feature>
<organism evidence="7 8">
    <name type="scientific">Oceanobacillus bengalensis</name>
    <dbReference type="NCBI Taxonomy" id="1435466"/>
    <lineage>
        <taxon>Bacteria</taxon>
        <taxon>Bacillati</taxon>
        <taxon>Bacillota</taxon>
        <taxon>Bacilli</taxon>
        <taxon>Bacillales</taxon>
        <taxon>Bacillaceae</taxon>
        <taxon>Oceanobacillus</taxon>
    </lineage>
</organism>
<evidence type="ECO:0000256" key="5">
    <source>
        <dbReference type="ARBA" id="ARBA00023136"/>
    </source>
</evidence>
<dbReference type="PANTHER" id="PTHR30250">
    <property type="entry name" value="PST FAMILY PREDICTED COLANIC ACID TRANSPORTER"/>
    <property type="match status" value="1"/>
</dbReference>
<dbReference type="OrthoDB" id="3224024at2"/>
<feature type="transmembrane region" description="Helical" evidence="6">
    <location>
        <begin position="196"/>
        <end position="214"/>
    </location>
</feature>
<proteinExistence type="predicted"/>
<keyword evidence="3 6" id="KW-0812">Transmembrane</keyword>
<protein>
    <recommendedName>
        <fullName evidence="9">Polysaccharide biosynthesis protein</fullName>
    </recommendedName>
</protein>
<dbReference type="AlphaFoldDB" id="A0A494YZN5"/>
<accession>A0A494YZN5</accession>
<feature type="transmembrane region" description="Helical" evidence="6">
    <location>
        <begin position="322"/>
        <end position="342"/>
    </location>
</feature>
<evidence type="ECO:0000256" key="4">
    <source>
        <dbReference type="ARBA" id="ARBA00022989"/>
    </source>
</evidence>
<dbReference type="InterPro" id="IPR002797">
    <property type="entry name" value="Polysacc_synth"/>
</dbReference>
<feature type="transmembrane region" description="Helical" evidence="6">
    <location>
        <begin position="354"/>
        <end position="375"/>
    </location>
</feature>
<evidence type="ECO:0000256" key="1">
    <source>
        <dbReference type="ARBA" id="ARBA00004651"/>
    </source>
</evidence>
<comment type="subcellular location">
    <subcellularLocation>
        <location evidence="1">Cell membrane</location>
        <topology evidence="1">Multi-pass membrane protein</topology>
    </subcellularLocation>
</comment>
<evidence type="ECO:0000256" key="6">
    <source>
        <dbReference type="SAM" id="Phobius"/>
    </source>
</evidence>
<feature type="transmembrane region" description="Helical" evidence="6">
    <location>
        <begin position="95"/>
        <end position="118"/>
    </location>
</feature>
<evidence type="ECO:0000313" key="7">
    <source>
        <dbReference type="EMBL" id="RKQ15717.1"/>
    </source>
</evidence>
<feature type="transmembrane region" description="Helical" evidence="6">
    <location>
        <begin position="413"/>
        <end position="430"/>
    </location>
</feature>
<dbReference type="GO" id="GO:0005886">
    <property type="term" value="C:plasma membrane"/>
    <property type="evidence" value="ECO:0007669"/>
    <property type="project" value="UniProtKB-SubCell"/>
</dbReference>
<evidence type="ECO:0000313" key="8">
    <source>
        <dbReference type="Proteomes" id="UP000281813"/>
    </source>
</evidence>
<feature type="transmembrane region" description="Helical" evidence="6">
    <location>
        <begin position="18"/>
        <end position="39"/>
    </location>
</feature>
<evidence type="ECO:0008006" key="9">
    <source>
        <dbReference type="Google" id="ProtNLM"/>
    </source>
</evidence>
<keyword evidence="8" id="KW-1185">Reference proteome</keyword>
<feature type="transmembrane region" description="Helical" evidence="6">
    <location>
        <begin position="281"/>
        <end position="302"/>
    </location>
</feature>
<dbReference type="EMBL" id="RBZO01000012">
    <property type="protein sequence ID" value="RKQ15717.1"/>
    <property type="molecule type" value="Genomic_DNA"/>
</dbReference>
<evidence type="ECO:0000256" key="2">
    <source>
        <dbReference type="ARBA" id="ARBA00022475"/>
    </source>
</evidence>
<dbReference type="Pfam" id="PF01943">
    <property type="entry name" value="Polysacc_synt"/>
    <property type="match status" value="1"/>
</dbReference>
<name>A0A494YZN5_9BACI</name>
<feature type="transmembrane region" description="Helical" evidence="6">
    <location>
        <begin position="387"/>
        <end position="407"/>
    </location>
</feature>
<dbReference type="Proteomes" id="UP000281813">
    <property type="component" value="Unassembled WGS sequence"/>
</dbReference>
<keyword evidence="5 6" id="KW-0472">Membrane</keyword>
<feature type="transmembrane region" description="Helical" evidence="6">
    <location>
        <begin position="451"/>
        <end position="472"/>
    </location>
</feature>
<dbReference type="InterPro" id="IPR050833">
    <property type="entry name" value="Poly_Biosynth_Transport"/>
</dbReference>
<evidence type="ECO:0000256" key="3">
    <source>
        <dbReference type="ARBA" id="ARBA00022692"/>
    </source>
</evidence>
<sequence length="521" mass="58385">MYLLAFIEKNVETKNGQLAINLISSVVAFGTNLIINFFLSPYIVRELGVEANGFITLANNFISYASLVAIALNSMAGRFITIKVHQADLEGANKYYASVTVANIAFASVMLIPAIATVNYLEHIINISTNLLWDVKLLFSFVFINFLLSTAFSSWHTATFVSNRLYLQSIRRMLSQLLRVIVIVWLFALFQPSVYYVGVGTLIGTIYLTLYSLYYKRRLLPELQIRKRDIEFSYLRELVSSGIWQTILKAGQLLLSGLDLIIANLFIGSNEMGMLALAKTVPFALTHLAGTLASVFAPTLTIQFAKGNLDELKNDLKKSMKFLGVILTIPLSILFVFGEEFYTLWVPTEDAQVLQVLSVLTIFGMIFTSGIQTLYNIFTVVNRLRVHALLMVLAGIVNVVIVLVLLLTTNLGIYAVAAVSTVVNFFRNILFTVPYGAKYLNLKWHTFFPEVIYSVICSILSVLIGLGVKQFFVIDSWFLLSVAAIITAIIGLALNVYVVLNKKERQYLYKAITRRLNKKQD</sequence>